<dbReference type="AlphaFoldDB" id="A0AAW1QVB5"/>
<dbReference type="Pfam" id="PF20671">
    <property type="entry name" value="COG3_C"/>
    <property type="match status" value="1"/>
</dbReference>
<evidence type="ECO:0000313" key="12">
    <source>
        <dbReference type="EMBL" id="KAK9825230.1"/>
    </source>
</evidence>
<accession>A0AAW1QVB5</accession>
<dbReference type="PANTHER" id="PTHR13302:SF8">
    <property type="entry name" value="CONSERVED OLIGOMERIC GOLGI COMPLEX SUBUNIT 3"/>
    <property type="match status" value="1"/>
</dbReference>
<evidence type="ECO:0000259" key="10">
    <source>
        <dbReference type="Pfam" id="PF04136"/>
    </source>
</evidence>
<organism evidence="12 13">
    <name type="scientific">Apatococcus lobatus</name>
    <dbReference type="NCBI Taxonomy" id="904363"/>
    <lineage>
        <taxon>Eukaryota</taxon>
        <taxon>Viridiplantae</taxon>
        <taxon>Chlorophyta</taxon>
        <taxon>core chlorophytes</taxon>
        <taxon>Trebouxiophyceae</taxon>
        <taxon>Chlorellales</taxon>
        <taxon>Chlorellaceae</taxon>
        <taxon>Apatococcus</taxon>
    </lineage>
</organism>
<keyword evidence="6" id="KW-0333">Golgi apparatus</keyword>
<name>A0AAW1QVB5_9CHLO</name>
<feature type="region of interest" description="Disordered" evidence="9">
    <location>
        <begin position="68"/>
        <end position="103"/>
    </location>
</feature>
<evidence type="ECO:0000256" key="2">
    <source>
        <dbReference type="ARBA" id="ARBA00009936"/>
    </source>
</evidence>
<feature type="domain" description="Conserved oligomeric Golgi complex subunit 3 N-terminal" evidence="10">
    <location>
        <begin position="140"/>
        <end position="283"/>
    </location>
</feature>
<evidence type="ECO:0000256" key="7">
    <source>
        <dbReference type="ARBA" id="ARBA00023136"/>
    </source>
</evidence>
<evidence type="ECO:0000256" key="3">
    <source>
        <dbReference type="ARBA" id="ARBA00020976"/>
    </source>
</evidence>
<evidence type="ECO:0000256" key="4">
    <source>
        <dbReference type="ARBA" id="ARBA00022448"/>
    </source>
</evidence>
<proteinExistence type="inferred from homology"/>
<dbReference type="GO" id="GO:0007030">
    <property type="term" value="P:Golgi organization"/>
    <property type="evidence" value="ECO:0007669"/>
    <property type="project" value="TreeGrafter"/>
</dbReference>
<comment type="subcellular location">
    <subcellularLocation>
        <location evidence="1">Golgi apparatus membrane</location>
        <topology evidence="1">Peripheral membrane protein</topology>
    </subcellularLocation>
</comment>
<dbReference type="GO" id="GO:0006891">
    <property type="term" value="P:intra-Golgi vesicle-mediated transport"/>
    <property type="evidence" value="ECO:0007669"/>
    <property type="project" value="TreeGrafter"/>
</dbReference>
<keyword evidence="13" id="KW-1185">Reference proteome</keyword>
<feature type="region of interest" description="Disordered" evidence="9">
    <location>
        <begin position="1"/>
        <end position="20"/>
    </location>
</feature>
<evidence type="ECO:0000256" key="6">
    <source>
        <dbReference type="ARBA" id="ARBA00023034"/>
    </source>
</evidence>
<comment type="similarity">
    <text evidence="2">Belongs to the COG3 family.</text>
</comment>
<dbReference type="InterPro" id="IPR007265">
    <property type="entry name" value="COG_su3"/>
</dbReference>
<sequence length="847" mass="92151">MSAPQKQAGPGRTAPGWKASSNLPGAASLSYTVANIWEQTAILSPSQEAALDQLADLCLHRSIPPHIQQPGAAAGEGQAGQTSSRPATAAGTAEAGLSTSATANGESLEEAVLQNANQLYRWHAELEAARTIETEEKYRQYAATLQGHLQTCSSIMQAADDALELFEQLKAQHRDVSSKTKSLHDSCERLVSEKDGLVEFADALHSRLSYFDELERIASHFHAASLAVDSTEFMPLLKRLDDCITFVTANPQYADSGAYAGRFRQLQARALATVRSKVQQVLRYAAEQVAAAVRQGSPSTSGRPLENGNGAHAITTPRSQPPQRLPESAETALLYVRFRTVAEPGLKGLLGGIGERRKRPEYARLLSDCHQIYCEMRILVMGPIVRERVAAHAEAALTSLMRSGCSYLLQVCTMEHQLFEAFFPGEAADGAALSLLIQPLCTILYDTLRPRYIQLQDLDELCQLVDILQQEVLEEGVQRKGDAVAAMRPVLGQTLADIQARLIFRAQAFIKDAVAGFQPKTADLDYPARLMEATAASNGTEEAEADPLIPLSNGDAHLSMSNSEEQRESGAETYPAWYAPVQRTLLCLSKLYRCVDAHIFSGLAQEAVAACTISVQLASRVIGKKAGALDGQLFLIKQLLILREQIAPFEAEFAVTEKDLDFSHMRNHMRRILGGQGSIFSLSADNAMLQLVGRGPRIIESQVDSKKELDKLLKATCEAFIMAITKLTVEPMLSFITKVTAFRVAPALSAGQPLRQQAFAKPERLAEMVGKVREALQSALPKAVNKMKLYLSNASTHGILFRPIKSNVAEAHGQIASLLESDYTSEDAELVQLLPPPELSALLDSIC</sequence>
<dbReference type="InterPro" id="IPR048320">
    <property type="entry name" value="COG3_N"/>
</dbReference>
<reference evidence="12 13" key="1">
    <citation type="journal article" date="2024" name="Nat. Commun.">
        <title>Phylogenomics reveals the evolutionary origins of lichenization in chlorophyte algae.</title>
        <authorList>
            <person name="Puginier C."/>
            <person name="Libourel C."/>
            <person name="Otte J."/>
            <person name="Skaloud P."/>
            <person name="Haon M."/>
            <person name="Grisel S."/>
            <person name="Petersen M."/>
            <person name="Berrin J.G."/>
            <person name="Delaux P.M."/>
            <person name="Dal Grande F."/>
            <person name="Keller J."/>
        </authorList>
    </citation>
    <scope>NUCLEOTIDE SEQUENCE [LARGE SCALE GENOMIC DNA]</scope>
    <source>
        <strain evidence="12 13">SAG 2145</strain>
    </source>
</reference>
<evidence type="ECO:0000256" key="5">
    <source>
        <dbReference type="ARBA" id="ARBA00022927"/>
    </source>
</evidence>
<dbReference type="GO" id="GO:0000139">
    <property type="term" value="C:Golgi membrane"/>
    <property type="evidence" value="ECO:0007669"/>
    <property type="project" value="UniProtKB-SubCell"/>
</dbReference>
<dbReference type="Pfam" id="PF04136">
    <property type="entry name" value="COG3_N"/>
    <property type="match status" value="1"/>
</dbReference>
<keyword evidence="4" id="KW-0813">Transport</keyword>
<dbReference type="GO" id="GO:0005801">
    <property type="term" value="C:cis-Golgi network"/>
    <property type="evidence" value="ECO:0007669"/>
    <property type="project" value="InterPro"/>
</dbReference>
<dbReference type="InterPro" id="IPR048685">
    <property type="entry name" value="COG3_C"/>
</dbReference>
<evidence type="ECO:0000256" key="9">
    <source>
        <dbReference type="SAM" id="MobiDB-lite"/>
    </source>
</evidence>
<dbReference type="EMBL" id="JALJOS010000025">
    <property type="protein sequence ID" value="KAK9825230.1"/>
    <property type="molecule type" value="Genomic_DNA"/>
</dbReference>
<evidence type="ECO:0000256" key="1">
    <source>
        <dbReference type="ARBA" id="ARBA00004395"/>
    </source>
</evidence>
<comment type="caution">
    <text evidence="12">The sequence shown here is derived from an EMBL/GenBank/DDBJ whole genome shotgun (WGS) entry which is preliminary data.</text>
</comment>
<protein>
    <recommendedName>
        <fullName evidence="3">Conserved oligomeric Golgi complex subunit 3</fullName>
    </recommendedName>
    <alternativeName>
        <fullName evidence="8">Component of oligomeric Golgi complex 3</fullName>
    </alternativeName>
</protein>
<feature type="compositionally biased region" description="Low complexity" evidence="9">
    <location>
        <begin position="68"/>
        <end position="81"/>
    </location>
</feature>
<feature type="domain" description="Conserved oligomeric Golgi complex subunit 3 C-terminal" evidence="11">
    <location>
        <begin position="332"/>
        <end position="665"/>
    </location>
</feature>
<gene>
    <name evidence="12" type="ORF">WJX74_002000</name>
</gene>
<feature type="region of interest" description="Disordered" evidence="9">
    <location>
        <begin position="295"/>
        <end position="325"/>
    </location>
</feature>
<evidence type="ECO:0000259" key="11">
    <source>
        <dbReference type="Pfam" id="PF20671"/>
    </source>
</evidence>
<dbReference type="GO" id="GO:0017119">
    <property type="term" value="C:Golgi transport complex"/>
    <property type="evidence" value="ECO:0007669"/>
    <property type="project" value="TreeGrafter"/>
</dbReference>
<dbReference type="GO" id="GO:0006886">
    <property type="term" value="P:intracellular protein transport"/>
    <property type="evidence" value="ECO:0007669"/>
    <property type="project" value="InterPro"/>
</dbReference>
<evidence type="ECO:0000313" key="13">
    <source>
        <dbReference type="Proteomes" id="UP001438707"/>
    </source>
</evidence>
<dbReference type="PANTHER" id="PTHR13302">
    <property type="entry name" value="CONSERVED OLIGOMERIC GOLGI COMPLEX COMPONENT 3"/>
    <property type="match status" value="1"/>
</dbReference>
<keyword evidence="7" id="KW-0472">Membrane</keyword>
<evidence type="ECO:0000256" key="8">
    <source>
        <dbReference type="ARBA" id="ARBA00031339"/>
    </source>
</evidence>
<keyword evidence="5" id="KW-0653">Protein transport</keyword>
<dbReference type="Proteomes" id="UP001438707">
    <property type="component" value="Unassembled WGS sequence"/>
</dbReference>